<accession>A0ABQ4KKN1</accession>
<dbReference type="InterPro" id="IPR007563">
    <property type="entry name" value="DUF554"/>
</dbReference>
<evidence type="ECO:0000313" key="3">
    <source>
        <dbReference type="Proteomes" id="UP000679950"/>
    </source>
</evidence>
<dbReference type="PANTHER" id="PTHR36111:SF2">
    <property type="entry name" value="INNER MEMBRANE PROTEIN"/>
    <property type="match status" value="1"/>
</dbReference>
<proteinExistence type="predicted"/>
<dbReference type="PANTHER" id="PTHR36111">
    <property type="entry name" value="INNER MEMBRANE PROTEIN-RELATED"/>
    <property type="match status" value="1"/>
</dbReference>
<keyword evidence="1" id="KW-0812">Transmembrane</keyword>
<dbReference type="Pfam" id="PF04474">
    <property type="entry name" value="DUF554"/>
    <property type="match status" value="1"/>
</dbReference>
<evidence type="ECO:0000313" key="2">
    <source>
        <dbReference type="EMBL" id="GIN58512.1"/>
    </source>
</evidence>
<keyword evidence="1" id="KW-0472">Membrane</keyword>
<dbReference type="RefSeq" id="WP_158323671.1">
    <property type="nucleotide sequence ID" value="NZ_BORB01000025.1"/>
</dbReference>
<reference evidence="2 3" key="1">
    <citation type="submission" date="2021-03" db="EMBL/GenBank/DDBJ databases">
        <title>Antimicrobial resistance genes in bacteria isolated from Japanese honey, and their potential for conferring macrolide and lincosamide resistance in the American foulbrood pathogen Paenibacillus larvae.</title>
        <authorList>
            <person name="Okamoto M."/>
            <person name="Kumagai M."/>
            <person name="Kanamori H."/>
            <person name="Takamatsu D."/>
        </authorList>
    </citation>
    <scope>NUCLEOTIDE SEQUENCE [LARGE SCALE GENOMIC DNA]</scope>
    <source>
        <strain evidence="2 3">J8TS2</strain>
    </source>
</reference>
<dbReference type="EMBL" id="BORB01000025">
    <property type="protein sequence ID" value="GIN58512.1"/>
    <property type="molecule type" value="Genomic_DNA"/>
</dbReference>
<comment type="caution">
    <text evidence="2">The sequence shown here is derived from an EMBL/GenBank/DDBJ whole genome shotgun (WGS) entry which is preliminary data.</text>
</comment>
<feature type="transmembrane region" description="Helical" evidence="1">
    <location>
        <begin position="32"/>
        <end position="50"/>
    </location>
</feature>
<feature type="transmembrane region" description="Helical" evidence="1">
    <location>
        <begin position="177"/>
        <end position="200"/>
    </location>
</feature>
<feature type="transmembrane region" description="Helical" evidence="1">
    <location>
        <begin position="94"/>
        <end position="116"/>
    </location>
</feature>
<feature type="transmembrane region" description="Helical" evidence="1">
    <location>
        <begin position="206"/>
        <end position="225"/>
    </location>
</feature>
<keyword evidence="1" id="KW-1133">Transmembrane helix</keyword>
<feature type="transmembrane region" description="Helical" evidence="1">
    <location>
        <begin position="136"/>
        <end position="165"/>
    </location>
</feature>
<keyword evidence="3" id="KW-1185">Reference proteome</keyword>
<organism evidence="2 3">
    <name type="scientific">Lederbergia ruris</name>
    <dbReference type="NCBI Taxonomy" id="217495"/>
    <lineage>
        <taxon>Bacteria</taxon>
        <taxon>Bacillati</taxon>
        <taxon>Bacillota</taxon>
        <taxon>Bacilli</taxon>
        <taxon>Bacillales</taxon>
        <taxon>Bacillaceae</taxon>
        <taxon>Lederbergia</taxon>
    </lineage>
</organism>
<gene>
    <name evidence="2" type="primary">ydfK</name>
    <name evidence="2" type="ORF">J8TS2_28310</name>
</gene>
<feature type="transmembrane region" description="Helical" evidence="1">
    <location>
        <begin position="56"/>
        <end position="73"/>
    </location>
</feature>
<name>A0ABQ4KKN1_9BACI</name>
<protein>
    <submittedName>
        <fullName evidence="2">Membrane protein YdfK</fullName>
    </submittedName>
</protein>
<dbReference type="Proteomes" id="UP000679950">
    <property type="component" value="Unassembled WGS sequence"/>
</dbReference>
<evidence type="ECO:0000256" key="1">
    <source>
        <dbReference type="SAM" id="Phobius"/>
    </source>
</evidence>
<sequence>MGGTIFNCVMILLGSTIGSLFKKGIKERYQEVIMQAMGLAATALGIHAIVKYMPASEYPVLFIVSLAIGGLVGEKLELEAKFKRLVQRFSKTNLAEGLSTAILLFCIGSLSILGPVEAALHGNYTYLFTNGILDGITSIVLATTFGIGIAFAAIVLFLWQGFFYLGALYMESYLTTALLAEISIIGGVLILASGLSILGIKKFNTINLLPSLLVPFLFFIGLHIVS</sequence>